<dbReference type="AlphaFoldDB" id="A0A367FW56"/>
<evidence type="ECO:0000259" key="4">
    <source>
        <dbReference type="PROSITE" id="PS51930"/>
    </source>
</evidence>
<dbReference type="SUPFAM" id="SSF143414">
    <property type="entry name" value="CcmK-like"/>
    <property type="match status" value="1"/>
</dbReference>
<accession>A0A367FW56</accession>
<dbReference type="PROSITE" id="PS51930">
    <property type="entry name" value="BMC_2"/>
    <property type="match status" value="1"/>
</dbReference>
<dbReference type="PANTHER" id="PTHR33941">
    <property type="entry name" value="PROPANEDIOL UTILIZATION PROTEIN PDUA"/>
    <property type="match status" value="1"/>
</dbReference>
<dbReference type="Pfam" id="PF00936">
    <property type="entry name" value="BMC"/>
    <property type="match status" value="1"/>
</dbReference>
<organism evidence="5 6">
    <name type="scientific">Blautia obeum</name>
    <dbReference type="NCBI Taxonomy" id="40520"/>
    <lineage>
        <taxon>Bacteria</taxon>
        <taxon>Bacillati</taxon>
        <taxon>Bacillota</taxon>
        <taxon>Clostridia</taxon>
        <taxon>Lachnospirales</taxon>
        <taxon>Lachnospiraceae</taxon>
        <taxon>Blautia</taxon>
    </lineage>
</organism>
<gene>
    <name evidence="5" type="ORF">C4886_16375</name>
</gene>
<evidence type="ECO:0000256" key="2">
    <source>
        <dbReference type="ARBA" id="ARBA00024446"/>
    </source>
</evidence>
<name>A0A367FW56_9FIRM</name>
<proteinExistence type="inferred from homology"/>
<dbReference type="InterPro" id="IPR000249">
    <property type="entry name" value="BMC_dom"/>
</dbReference>
<dbReference type="EMBL" id="PSQG01000032">
    <property type="protein sequence ID" value="RCH41859.1"/>
    <property type="molecule type" value="Genomic_DNA"/>
</dbReference>
<dbReference type="SMART" id="SM00877">
    <property type="entry name" value="BMC"/>
    <property type="match status" value="1"/>
</dbReference>
<feature type="domain" description="BMC" evidence="4">
    <location>
        <begin position="4"/>
        <end position="97"/>
    </location>
</feature>
<dbReference type="RefSeq" id="WP_015525953.1">
    <property type="nucleotide sequence ID" value="NZ_PSQG01000032.1"/>
</dbReference>
<comment type="subcellular location">
    <subcellularLocation>
        <location evidence="1">Bacterial microcompartment</location>
    </subcellularLocation>
</comment>
<evidence type="ECO:0000256" key="3">
    <source>
        <dbReference type="PROSITE-ProRule" id="PRU01278"/>
    </source>
</evidence>
<dbReference type="CDD" id="cd07045">
    <property type="entry name" value="BMC_CcmK_like"/>
    <property type="match status" value="1"/>
</dbReference>
<dbReference type="InterPro" id="IPR044872">
    <property type="entry name" value="CcmK/CsoS1_BMC"/>
</dbReference>
<dbReference type="GO" id="GO:0031469">
    <property type="term" value="C:bacterial microcompartment"/>
    <property type="evidence" value="ECO:0007669"/>
    <property type="project" value="UniProtKB-SubCell"/>
</dbReference>
<keyword evidence="2" id="KW-1283">Bacterial microcompartment</keyword>
<dbReference type="InterPro" id="IPR050575">
    <property type="entry name" value="BMC_shell"/>
</dbReference>
<evidence type="ECO:0000313" key="6">
    <source>
        <dbReference type="Proteomes" id="UP000253208"/>
    </source>
</evidence>
<evidence type="ECO:0000313" key="5">
    <source>
        <dbReference type="EMBL" id="RCH41859.1"/>
    </source>
</evidence>
<dbReference type="Proteomes" id="UP000253208">
    <property type="component" value="Unassembled WGS sequence"/>
</dbReference>
<dbReference type="InterPro" id="IPR037233">
    <property type="entry name" value="CcmK-like_sf"/>
</dbReference>
<evidence type="ECO:0000256" key="1">
    <source>
        <dbReference type="ARBA" id="ARBA00024322"/>
    </source>
</evidence>
<sequence>MAEAVGILEVFGLATAFVAADAGCKAANVHLEVFDKNKPANADSLPVPLLVCIKYRGSVSDVTAAVEAGMKVAESMTGVVQHYIIPNPEPGTQKMLKISALDKD</sequence>
<dbReference type="Gene3D" id="3.30.70.1710">
    <property type="match status" value="1"/>
</dbReference>
<comment type="caution">
    <text evidence="5">The sequence shown here is derived from an EMBL/GenBank/DDBJ whole genome shotgun (WGS) entry which is preliminary data.</text>
</comment>
<reference evidence="5 6" key="1">
    <citation type="submission" date="2018-02" db="EMBL/GenBank/DDBJ databases">
        <title>Complete genome sequencing of Faecalibacterium prausnitzii strains isolated from the human gut.</title>
        <authorList>
            <person name="Fitzgerald B.C."/>
            <person name="Shkoporov A.N."/>
            <person name="Ross P.R."/>
            <person name="Hill C."/>
        </authorList>
    </citation>
    <scope>NUCLEOTIDE SEQUENCE [LARGE SCALE GENOMIC DNA]</scope>
    <source>
        <strain evidence="5 6">APC942/31-1</strain>
    </source>
</reference>
<dbReference type="PANTHER" id="PTHR33941:SF11">
    <property type="entry name" value="BACTERIAL MICROCOMPARTMENT SHELL PROTEIN PDUJ"/>
    <property type="match status" value="1"/>
</dbReference>
<protein>
    <submittedName>
        <fullName evidence="5">BMC domain-containing protein</fullName>
    </submittedName>
</protein>
<comment type="similarity">
    <text evidence="3">Belongs to the bacterial microcompartments protein family.</text>
</comment>